<keyword evidence="1" id="KW-0378">Hydrolase</keyword>
<dbReference type="RefSeq" id="WP_136014995.1">
    <property type="nucleotide sequence ID" value="NZ_CAKOCY010000126.1"/>
</dbReference>
<dbReference type="CDD" id="cd00085">
    <property type="entry name" value="HNHc"/>
    <property type="match status" value="1"/>
</dbReference>
<protein>
    <submittedName>
        <fullName evidence="1">HNH endonuclease</fullName>
    </submittedName>
</protein>
<reference evidence="1 2" key="1">
    <citation type="submission" date="2019-04" db="EMBL/GenBank/DDBJ databases">
        <title>Microbes associate with the intestines of laboratory mice.</title>
        <authorList>
            <person name="Navarre W."/>
            <person name="Wong E."/>
            <person name="Huang K."/>
            <person name="Tropini C."/>
            <person name="Ng K."/>
            <person name="Yu B."/>
        </authorList>
    </citation>
    <scope>NUCLEOTIDE SEQUENCE [LARGE SCALE GENOMIC DNA]</scope>
    <source>
        <strain evidence="1 2">NM70_E10</strain>
    </source>
</reference>
<dbReference type="GO" id="GO:0004519">
    <property type="term" value="F:endonuclease activity"/>
    <property type="evidence" value="ECO:0007669"/>
    <property type="project" value="UniProtKB-KW"/>
</dbReference>
<sequence length="113" mass="13605">MATERRNFTKEEIEATWKKAVIQPNNNPDVFRKDYAGAWIKKEDYGNVNSIYGWEIDHLNPLENNGDYNQENLYPLHWKNNRKKDKNYPEWQTEISSEGVKNIVKIQNWYIKE</sequence>
<dbReference type="AlphaFoldDB" id="A0A4S2A9H7"/>
<dbReference type="EMBL" id="SRZA01000092">
    <property type="protein sequence ID" value="TGX97285.1"/>
    <property type="molecule type" value="Genomic_DNA"/>
</dbReference>
<organism evidence="1 2">
    <name type="scientific">Bacteroides acidifaciens</name>
    <dbReference type="NCBI Taxonomy" id="85831"/>
    <lineage>
        <taxon>Bacteria</taxon>
        <taxon>Pseudomonadati</taxon>
        <taxon>Bacteroidota</taxon>
        <taxon>Bacteroidia</taxon>
        <taxon>Bacteroidales</taxon>
        <taxon>Bacteroidaceae</taxon>
        <taxon>Bacteroides</taxon>
    </lineage>
</organism>
<keyword evidence="1" id="KW-0255">Endonuclease</keyword>
<comment type="caution">
    <text evidence="1">The sequence shown here is derived from an EMBL/GenBank/DDBJ whole genome shotgun (WGS) entry which is preliminary data.</text>
</comment>
<evidence type="ECO:0000313" key="2">
    <source>
        <dbReference type="Proteomes" id="UP000305751"/>
    </source>
</evidence>
<keyword evidence="1" id="KW-0540">Nuclease</keyword>
<evidence type="ECO:0000313" key="1">
    <source>
        <dbReference type="EMBL" id="TGX97285.1"/>
    </source>
</evidence>
<gene>
    <name evidence="1" type="ORF">E5356_18280</name>
</gene>
<proteinExistence type="predicted"/>
<keyword evidence="2" id="KW-1185">Reference proteome</keyword>
<dbReference type="Gene3D" id="1.10.30.50">
    <property type="match status" value="1"/>
</dbReference>
<dbReference type="InterPro" id="IPR003615">
    <property type="entry name" value="HNH_nuc"/>
</dbReference>
<name>A0A4S2A9H7_9BACE</name>
<accession>A0A4S2A9H7</accession>
<dbReference type="Proteomes" id="UP000305751">
    <property type="component" value="Unassembled WGS sequence"/>
</dbReference>